<accession>A0AAW0H4T6</accession>
<keyword evidence="2" id="KW-1185">Reference proteome</keyword>
<gene>
    <name evidence="1" type="ORF">U0070_021872</name>
</gene>
<comment type="caution">
    <text evidence="1">The sequence shown here is derived from an EMBL/GenBank/DDBJ whole genome shotgun (WGS) entry which is preliminary data.</text>
</comment>
<organism evidence="1 2">
    <name type="scientific">Myodes glareolus</name>
    <name type="common">Bank vole</name>
    <name type="synonym">Clethrionomys glareolus</name>
    <dbReference type="NCBI Taxonomy" id="447135"/>
    <lineage>
        <taxon>Eukaryota</taxon>
        <taxon>Metazoa</taxon>
        <taxon>Chordata</taxon>
        <taxon>Craniata</taxon>
        <taxon>Vertebrata</taxon>
        <taxon>Euteleostomi</taxon>
        <taxon>Mammalia</taxon>
        <taxon>Eutheria</taxon>
        <taxon>Euarchontoglires</taxon>
        <taxon>Glires</taxon>
        <taxon>Rodentia</taxon>
        <taxon>Myomorpha</taxon>
        <taxon>Muroidea</taxon>
        <taxon>Cricetidae</taxon>
        <taxon>Arvicolinae</taxon>
        <taxon>Myodes</taxon>
    </lineage>
</organism>
<dbReference type="AlphaFoldDB" id="A0AAW0H4T6"/>
<name>A0AAW0H4T6_MYOGA</name>
<evidence type="ECO:0000313" key="2">
    <source>
        <dbReference type="Proteomes" id="UP001488838"/>
    </source>
</evidence>
<sequence>MLILLLSNEKEKRSARLRATFNTSTQSSSLSITAAQAADTAVTSVLQMHSVQQAPAALTHTPEFFPSPQH</sequence>
<protein>
    <submittedName>
        <fullName evidence="1">Uncharacterized protein</fullName>
    </submittedName>
</protein>
<evidence type="ECO:0000313" key="1">
    <source>
        <dbReference type="EMBL" id="KAK7796418.1"/>
    </source>
</evidence>
<dbReference type="Proteomes" id="UP001488838">
    <property type="component" value="Unassembled WGS sequence"/>
</dbReference>
<dbReference type="EMBL" id="JBBHLL010001206">
    <property type="protein sequence ID" value="KAK7796418.1"/>
    <property type="molecule type" value="Genomic_DNA"/>
</dbReference>
<proteinExistence type="predicted"/>
<reference evidence="1 2" key="1">
    <citation type="journal article" date="2023" name="bioRxiv">
        <title>Conserved and derived expression patterns and positive selection on dental genes reveal complex evolutionary context of ever-growing rodent molars.</title>
        <authorList>
            <person name="Calamari Z.T."/>
            <person name="Song A."/>
            <person name="Cohen E."/>
            <person name="Akter M."/>
            <person name="Roy R.D."/>
            <person name="Hallikas O."/>
            <person name="Christensen M.M."/>
            <person name="Li P."/>
            <person name="Marangoni P."/>
            <person name="Jernvall J."/>
            <person name="Klein O.D."/>
        </authorList>
    </citation>
    <scope>NUCLEOTIDE SEQUENCE [LARGE SCALE GENOMIC DNA]</scope>
    <source>
        <strain evidence="1">V071</strain>
    </source>
</reference>